<organism evidence="5 6">
    <name type="scientific">Dulcicalothrix desertica PCC 7102</name>
    <dbReference type="NCBI Taxonomy" id="232991"/>
    <lineage>
        <taxon>Bacteria</taxon>
        <taxon>Bacillati</taxon>
        <taxon>Cyanobacteriota</taxon>
        <taxon>Cyanophyceae</taxon>
        <taxon>Nostocales</taxon>
        <taxon>Calotrichaceae</taxon>
        <taxon>Dulcicalothrix</taxon>
    </lineage>
</organism>
<comment type="caution">
    <text evidence="5">The sequence shown here is derived from an EMBL/GenBank/DDBJ whole genome shotgun (WGS) entry which is preliminary data.</text>
</comment>
<keyword evidence="2" id="KW-0067">ATP-binding</keyword>
<dbReference type="EMBL" id="RSCL01000020">
    <property type="protein sequence ID" value="RUT01374.1"/>
    <property type="molecule type" value="Genomic_DNA"/>
</dbReference>
<evidence type="ECO:0000313" key="6">
    <source>
        <dbReference type="Proteomes" id="UP000271624"/>
    </source>
</evidence>
<dbReference type="Pfam" id="PF00069">
    <property type="entry name" value="Pkinase"/>
    <property type="match status" value="1"/>
</dbReference>
<keyword evidence="3" id="KW-0472">Membrane</keyword>
<dbReference type="GO" id="GO:0005524">
    <property type="term" value="F:ATP binding"/>
    <property type="evidence" value="ECO:0007669"/>
    <property type="project" value="UniProtKB-KW"/>
</dbReference>
<evidence type="ECO:0000256" key="2">
    <source>
        <dbReference type="ARBA" id="ARBA00022840"/>
    </source>
</evidence>
<dbReference type="Proteomes" id="UP000271624">
    <property type="component" value="Unassembled WGS sequence"/>
</dbReference>
<dbReference type="PROSITE" id="PS00108">
    <property type="entry name" value="PROTEIN_KINASE_ST"/>
    <property type="match status" value="1"/>
</dbReference>
<name>A0A3S1AIK4_9CYAN</name>
<keyword evidence="6" id="KW-1185">Reference proteome</keyword>
<reference evidence="5" key="2">
    <citation type="journal article" date="2019" name="Genome Biol. Evol.">
        <title>Day and night: Metabolic profiles and evolutionary relationships of six axenic non-marine cyanobacteria.</title>
        <authorList>
            <person name="Will S.E."/>
            <person name="Henke P."/>
            <person name="Boedeker C."/>
            <person name="Huang S."/>
            <person name="Brinkmann H."/>
            <person name="Rohde M."/>
            <person name="Jarek M."/>
            <person name="Friedl T."/>
            <person name="Seufert S."/>
            <person name="Schumacher M."/>
            <person name="Overmann J."/>
            <person name="Neumann-Schaal M."/>
            <person name="Petersen J."/>
        </authorList>
    </citation>
    <scope>NUCLEOTIDE SEQUENCE [LARGE SCALE GENOMIC DNA]</scope>
    <source>
        <strain evidence="5">PCC 7102</strain>
    </source>
</reference>
<reference evidence="5" key="1">
    <citation type="submission" date="2018-12" db="EMBL/GenBank/DDBJ databases">
        <authorList>
            <person name="Will S."/>
            <person name="Neumann-Schaal M."/>
            <person name="Henke P."/>
        </authorList>
    </citation>
    <scope>NUCLEOTIDE SEQUENCE</scope>
    <source>
        <strain evidence="5">PCC 7102</strain>
    </source>
</reference>
<dbReference type="InterPro" id="IPR008271">
    <property type="entry name" value="Ser/Thr_kinase_AS"/>
</dbReference>
<dbReference type="Gene3D" id="3.30.200.20">
    <property type="entry name" value="Phosphorylase Kinase, domain 1"/>
    <property type="match status" value="1"/>
</dbReference>
<keyword evidence="3" id="KW-1133">Transmembrane helix</keyword>
<proteinExistence type="predicted"/>
<dbReference type="AlphaFoldDB" id="A0A3S1AIK4"/>
<feature type="domain" description="Protein kinase" evidence="4">
    <location>
        <begin position="19"/>
        <end position="275"/>
    </location>
</feature>
<dbReference type="InterPro" id="IPR000719">
    <property type="entry name" value="Prot_kinase_dom"/>
</dbReference>
<dbReference type="PANTHER" id="PTHR24363">
    <property type="entry name" value="SERINE/THREONINE PROTEIN KINASE"/>
    <property type="match status" value="1"/>
</dbReference>
<dbReference type="PANTHER" id="PTHR24363:SF7">
    <property type="entry name" value="SERINE_THREONINE-PROTEIN KINASE-LIKE PROTEIN E"/>
    <property type="match status" value="1"/>
</dbReference>
<feature type="transmembrane region" description="Helical" evidence="3">
    <location>
        <begin position="356"/>
        <end position="380"/>
    </location>
</feature>
<sequence length="480" mass="54490">MKKLDITRYMKGEILGERYQVEQLLGKKAGRRTFLAQDLQSNQPVVIKLLTFSNDFEWDDLKLFEREAETLKSLNHPAIPRYLDYFEVSLDTVKGFALVQNYIEAKTLEQYLKAGRTFTESEVKEIASSLLEILIYLHSQNPPVIHRDIKPSNILLSDRSGNSVGKVYLVDFGSVQTVAAKEGGTMTVVGTYGYMAPEQFGGRAVPASDIYSLGATLIYLVTGSHPADLPQVDLKIEFEDQAKVSKEFVEWLKLMTLPSLNQRYSSASDTLEILLDNKLYDYKAFETSSFLPLKGSSIIVKNQKEFLEIIIPPPVIIKNKFMKLIAKLLAFCTPTLVVFSFFIILYSIFIGINAIAFFRIIGFSLMYSAILLPLGYLVFLPFHKLVEQKRILINSTFITTNYGNESTVFNLNNTVSRQYISNITLTKHSKNIQEISIYVGFHKFLISRANHLSEAEITWLANLLSSALDRPIYKEENNDK</sequence>
<accession>A0A3S1AIK4</accession>
<dbReference type="InterPro" id="IPR011009">
    <property type="entry name" value="Kinase-like_dom_sf"/>
</dbReference>
<dbReference type="Gene3D" id="1.10.510.10">
    <property type="entry name" value="Transferase(Phosphotransferase) domain 1"/>
    <property type="match status" value="1"/>
</dbReference>
<dbReference type="PROSITE" id="PS50011">
    <property type="entry name" value="PROTEIN_KINASE_DOM"/>
    <property type="match status" value="1"/>
</dbReference>
<dbReference type="SUPFAM" id="SSF56112">
    <property type="entry name" value="Protein kinase-like (PK-like)"/>
    <property type="match status" value="1"/>
</dbReference>
<dbReference type="GO" id="GO:0004674">
    <property type="term" value="F:protein serine/threonine kinase activity"/>
    <property type="evidence" value="ECO:0007669"/>
    <property type="project" value="TreeGrafter"/>
</dbReference>
<keyword evidence="3" id="KW-0812">Transmembrane</keyword>
<evidence type="ECO:0000313" key="5">
    <source>
        <dbReference type="EMBL" id="RUT01374.1"/>
    </source>
</evidence>
<gene>
    <name evidence="5" type="ORF">DSM106972_069250</name>
</gene>
<evidence type="ECO:0000256" key="3">
    <source>
        <dbReference type="SAM" id="Phobius"/>
    </source>
</evidence>
<evidence type="ECO:0000256" key="1">
    <source>
        <dbReference type="ARBA" id="ARBA00022741"/>
    </source>
</evidence>
<keyword evidence="1" id="KW-0547">Nucleotide-binding</keyword>
<dbReference type="CDD" id="cd14014">
    <property type="entry name" value="STKc_PknB_like"/>
    <property type="match status" value="1"/>
</dbReference>
<feature type="transmembrane region" description="Helical" evidence="3">
    <location>
        <begin position="328"/>
        <end position="350"/>
    </location>
</feature>
<dbReference type="SMART" id="SM00220">
    <property type="entry name" value="S_TKc"/>
    <property type="match status" value="1"/>
</dbReference>
<protein>
    <recommendedName>
        <fullName evidence="4">Protein kinase domain-containing protein</fullName>
    </recommendedName>
</protein>
<evidence type="ECO:0000259" key="4">
    <source>
        <dbReference type="PROSITE" id="PS50011"/>
    </source>
</evidence>